<dbReference type="GO" id="GO:0003700">
    <property type="term" value="F:DNA-binding transcription factor activity"/>
    <property type="evidence" value="ECO:0007669"/>
    <property type="project" value="TreeGrafter"/>
</dbReference>
<evidence type="ECO:0000256" key="3">
    <source>
        <dbReference type="ARBA" id="ARBA00023163"/>
    </source>
</evidence>
<keyword evidence="3" id="KW-0804">Transcription</keyword>
<protein>
    <submittedName>
        <fullName evidence="7">TetR-type regulator</fullName>
    </submittedName>
</protein>
<keyword evidence="8" id="KW-1185">Reference proteome</keyword>
<feature type="region of interest" description="Disordered" evidence="5">
    <location>
        <begin position="1"/>
        <end position="26"/>
    </location>
</feature>
<evidence type="ECO:0000256" key="5">
    <source>
        <dbReference type="SAM" id="MobiDB-lite"/>
    </source>
</evidence>
<dbReference type="InterPro" id="IPR050109">
    <property type="entry name" value="HTH-type_TetR-like_transc_reg"/>
</dbReference>
<dbReference type="PANTHER" id="PTHR30055">
    <property type="entry name" value="HTH-TYPE TRANSCRIPTIONAL REGULATOR RUTR"/>
    <property type="match status" value="1"/>
</dbReference>
<evidence type="ECO:0000313" key="8">
    <source>
        <dbReference type="Proteomes" id="UP000217676"/>
    </source>
</evidence>
<organism evidence="7 8">
    <name type="scientific">Streptomyces laurentii</name>
    <dbReference type="NCBI Taxonomy" id="39478"/>
    <lineage>
        <taxon>Bacteria</taxon>
        <taxon>Bacillati</taxon>
        <taxon>Actinomycetota</taxon>
        <taxon>Actinomycetes</taxon>
        <taxon>Kitasatosporales</taxon>
        <taxon>Streptomycetaceae</taxon>
        <taxon>Streptomyces</taxon>
    </lineage>
</organism>
<feature type="compositionally biased region" description="Pro residues" evidence="5">
    <location>
        <begin position="7"/>
        <end position="17"/>
    </location>
</feature>
<gene>
    <name evidence="7" type="ORF">SLA_1427</name>
</gene>
<dbReference type="KEGG" id="slau:SLA_1427"/>
<dbReference type="PROSITE" id="PS50977">
    <property type="entry name" value="HTH_TETR_2"/>
    <property type="match status" value="1"/>
</dbReference>
<evidence type="ECO:0000256" key="4">
    <source>
        <dbReference type="PROSITE-ProRule" id="PRU00335"/>
    </source>
</evidence>
<sequence length="207" mass="21927">MSEHPEPAPSAPAPPAAPAARERHARRRLTADDWAEAALAALGERGLAGVAVEPLATRLGTTKGSFYWHFANRDALVAAALARWEEMSTERIIAAMEAAEPDPAGRLATLLRAATASAAEDPLEVRLLAAGDHPEVAAALARVTERRVGYLARLFERLGFPPEAARHRALLSYTSYLGHAQLSHALPGAVPTDPAYLAAVAEALLKP</sequence>
<proteinExistence type="predicted"/>
<dbReference type="GO" id="GO:0000976">
    <property type="term" value="F:transcription cis-regulatory region binding"/>
    <property type="evidence" value="ECO:0007669"/>
    <property type="project" value="TreeGrafter"/>
</dbReference>
<dbReference type="RefSeq" id="WP_359884818.1">
    <property type="nucleotide sequence ID" value="NZ_JBEYHT010000080.1"/>
</dbReference>
<dbReference type="Proteomes" id="UP000217676">
    <property type="component" value="Chromosome"/>
</dbReference>
<dbReference type="InterPro" id="IPR001647">
    <property type="entry name" value="HTH_TetR"/>
</dbReference>
<accession>A0A160NWJ6</accession>
<dbReference type="Gene3D" id="1.10.357.10">
    <property type="entry name" value="Tetracycline Repressor, domain 2"/>
    <property type="match status" value="1"/>
</dbReference>
<reference evidence="7 8" key="1">
    <citation type="journal article" date="2016" name="Genome Announc.">
        <title>Complete Genome Sequence of Thiostrepton-Producing Streptomyces laurentii ATCC 31255.</title>
        <authorList>
            <person name="Doi K."/>
            <person name="Fujino Y."/>
            <person name="Nagayoshi Y."/>
            <person name="Ohshima T."/>
            <person name="Ogata S."/>
        </authorList>
    </citation>
    <scope>NUCLEOTIDE SEQUENCE [LARGE SCALE GENOMIC DNA]</scope>
    <source>
        <strain evidence="7 8">ATCC 31255</strain>
    </source>
</reference>
<keyword evidence="1" id="KW-0805">Transcription regulation</keyword>
<evidence type="ECO:0000313" key="7">
    <source>
        <dbReference type="EMBL" id="BAU82366.1"/>
    </source>
</evidence>
<dbReference type="PRINTS" id="PR00455">
    <property type="entry name" value="HTHTETR"/>
</dbReference>
<evidence type="ECO:0000256" key="2">
    <source>
        <dbReference type="ARBA" id="ARBA00023125"/>
    </source>
</evidence>
<evidence type="ECO:0000259" key="6">
    <source>
        <dbReference type="PROSITE" id="PS50977"/>
    </source>
</evidence>
<keyword evidence="2 4" id="KW-0238">DNA-binding</keyword>
<dbReference type="AlphaFoldDB" id="A0A160NWJ6"/>
<feature type="DNA-binding region" description="H-T-H motif" evidence="4">
    <location>
        <begin position="51"/>
        <end position="70"/>
    </location>
</feature>
<dbReference type="InterPro" id="IPR009057">
    <property type="entry name" value="Homeodomain-like_sf"/>
</dbReference>
<dbReference type="Pfam" id="PF00440">
    <property type="entry name" value="TetR_N"/>
    <property type="match status" value="1"/>
</dbReference>
<dbReference type="SUPFAM" id="SSF46689">
    <property type="entry name" value="Homeodomain-like"/>
    <property type="match status" value="1"/>
</dbReference>
<feature type="domain" description="HTH tetR-type" evidence="6">
    <location>
        <begin position="28"/>
        <end position="88"/>
    </location>
</feature>
<name>A0A160NWJ6_STRLU</name>
<dbReference type="PANTHER" id="PTHR30055:SF234">
    <property type="entry name" value="HTH-TYPE TRANSCRIPTIONAL REGULATOR BETI"/>
    <property type="match status" value="1"/>
</dbReference>
<dbReference type="SUPFAM" id="SSF48498">
    <property type="entry name" value="Tetracyclin repressor-like, C-terminal domain"/>
    <property type="match status" value="1"/>
</dbReference>
<dbReference type="EMBL" id="AP017424">
    <property type="protein sequence ID" value="BAU82366.1"/>
    <property type="molecule type" value="Genomic_DNA"/>
</dbReference>
<evidence type="ECO:0000256" key="1">
    <source>
        <dbReference type="ARBA" id="ARBA00023015"/>
    </source>
</evidence>
<dbReference type="InterPro" id="IPR036271">
    <property type="entry name" value="Tet_transcr_reg_TetR-rel_C_sf"/>
</dbReference>